<dbReference type="EMBL" id="JACGCI010000365">
    <property type="protein sequence ID" value="KAF6740915.1"/>
    <property type="molecule type" value="Genomic_DNA"/>
</dbReference>
<gene>
    <name evidence="1" type="ORF">DFP72DRAFT_1027664</name>
</gene>
<organism evidence="1 2">
    <name type="scientific">Ephemerocybe angulata</name>
    <dbReference type="NCBI Taxonomy" id="980116"/>
    <lineage>
        <taxon>Eukaryota</taxon>
        <taxon>Fungi</taxon>
        <taxon>Dikarya</taxon>
        <taxon>Basidiomycota</taxon>
        <taxon>Agaricomycotina</taxon>
        <taxon>Agaricomycetes</taxon>
        <taxon>Agaricomycetidae</taxon>
        <taxon>Agaricales</taxon>
        <taxon>Agaricineae</taxon>
        <taxon>Psathyrellaceae</taxon>
        <taxon>Ephemerocybe</taxon>
    </lineage>
</organism>
<dbReference type="AlphaFoldDB" id="A0A8H6LSD0"/>
<accession>A0A8H6LSD0</accession>
<proteinExistence type="predicted"/>
<dbReference type="OrthoDB" id="3269456at2759"/>
<name>A0A8H6LSD0_9AGAR</name>
<dbReference type="Proteomes" id="UP000521943">
    <property type="component" value="Unassembled WGS sequence"/>
</dbReference>
<reference evidence="1 2" key="1">
    <citation type="submission" date="2020-07" db="EMBL/GenBank/DDBJ databases">
        <title>Comparative genomics of pyrophilous fungi reveals a link between fire events and developmental genes.</title>
        <authorList>
            <consortium name="DOE Joint Genome Institute"/>
            <person name="Steindorff A.S."/>
            <person name="Carver A."/>
            <person name="Calhoun S."/>
            <person name="Stillman K."/>
            <person name="Liu H."/>
            <person name="Lipzen A."/>
            <person name="Pangilinan J."/>
            <person name="Labutti K."/>
            <person name="Bruns T.D."/>
            <person name="Grigoriev I.V."/>
        </authorList>
    </citation>
    <scope>NUCLEOTIDE SEQUENCE [LARGE SCALE GENOMIC DNA]</scope>
    <source>
        <strain evidence="1 2">CBS 144469</strain>
    </source>
</reference>
<keyword evidence="2" id="KW-1185">Reference proteome</keyword>
<comment type="caution">
    <text evidence="1">The sequence shown here is derived from an EMBL/GenBank/DDBJ whole genome shotgun (WGS) entry which is preliminary data.</text>
</comment>
<evidence type="ECO:0000313" key="2">
    <source>
        <dbReference type="Proteomes" id="UP000521943"/>
    </source>
</evidence>
<evidence type="ECO:0000313" key="1">
    <source>
        <dbReference type="EMBL" id="KAF6740915.1"/>
    </source>
</evidence>
<protein>
    <submittedName>
        <fullName evidence="1">Uncharacterized protein</fullName>
    </submittedName>
</protein>
<sequence>MSKRAKTTTHLRMNTHFDTAKARAALEQMYKRPTDASSDDTEMDLVGGTANSTYVRRIKYPPSLRMMAWDGTEDVEVTVKLRGILCGFSLPPVAKPNKLSQLRNLRQHVKVTALGLDAFDQAMANLLQIHGMFSSFVGSAEAVQPLDFLPYEGNPSIDSHARYFTDRHLSPYEKNEPLSHWIDPERALTAIQPPTFIHGPDNIVDYCTLMGDEYLYDRYALHDPKLFKAGDIVEISFSCVAIPVKGSAYKLILNLRALTLIDDQLRLVRSSKTMQTISANRT</sequence>